<gene>
    <name evidence="3" type="ORF">AAP_01405</name>
</gene>
<comment type="caution">
    <text evidence="3">The sequence shown here is derived from an EMBL/GenBank/DDBJ whole genome shotgun (WGS) entry which is preliminary data.</text>
</comment>
<dbReference type="GO" id="GO:0005634">
    <property type="term" value="C:nucleus"/>
    <property type="evidence" value="ECO:0007669"/>
    <property type="project" value="TreeGrafter"/>
</dbReference>
<dbReference type="GO" id="GO:0030289">
    <property type="term" value="C:protein phosphatase 4 complex"/>
    <property type="evidence" value="ECO:0007669"/>
    <property type="project" value="InterPro"/>
</dbReference>
<evidence type="ECO:0000313" key="4">
    <source>
        <dbReference type="Proteomes" id="UP000242877"/>
    </source>
</evidence>
<feature type="region of interest" description="Disordered" evidence="2">
    <location>
        <begin position="1"/>
        <end position="34"/>
    </location>
</feature>
<name>A0A168BTQ2_9EURO</name>
<evidence type="ECO:0000256" key="2">
    <source>
        <dbReference type="SAM" id="MobiDB-lite"/>
    </source>
</evidence>
<accession>A0A168BTQ2</accession>
<feature type="compositionally biased region" description="Polar residues" evidence="2">
    <location>
        <begin position="150"/>
        <end position="163"/>
    </location>
</feature>
<reference evidence="3 4" key="1">
    <citation type="journal article" date="2016" name="Genome Biol. Evol.">
        <title>Divergent and convergent evolution of fungal pathogenicity.</title>
        <authorList>
            <person name="Shang Y."/>
            <person name="Xiao G."/>
            <person name="Zheng P."/>
            <person name="Cen K."/>
            <person name="Zhan S."/>
            <person name="Wang C."/>
        </authorList>
    </citation>
    <scope>NUCLEOTIDE SEQUENCE [LARGE SCALE GENOMIC DNA]</scope>
    <source>
        <strain evidence="3 4">ARSEF 7405</strain>
    </source>
</reference>
<dbReference type="VEuPathDB" id="FungiDB:AAP_01405"/>
<dbReference type="Pfam" id="PF09184">
    <property type="entry name" value="PPP4R2"/>
    <property type="match status" value="1"/>
</dbReference>
<feature type="compositionally biased region" description="Basic and acidic residues" evidence="2">
    <location>
        <begin position="251"/>
        <end position="268"/>
    </location>
</feature>
<dbReference type="GO" id="GO:0005737">
    <property type="term" value="C:cytoplasm"/>
    <property type="evidence" value="ECO:0007669"/>
    <property type="project" value="TreeGrafter"/>
</dbReference>
<feature type="compositionally biased region" description="Low complexity" evidence="2">
    <location>
        <begin position="1"/>
        <end position="21"/>
    </location>
</feature>
<protein>
    <submittedName>
        <fullName evidence="3">Protein phosphatase 4 core regulatory subunit R2</fullName>
    </submittedName>
</protein>
<evidence type="ECO:0000256" key="1">
    <source>
        <dbReference type="ARBA" id="ARBA00009207"/>
    </source>
</evidence>
<comment type="similarity">
    <text evidence="1">Belongs to the PPP4R2 family.</text>
</comment>
<dbReference type="GO" id="GO:0019888">
    <property type="term" value="F:protein phosphatase regulator activity"/>
    <property type="evidence" value="ECO:0007669"/>
    <property type="project" value="InterPro"/>
</dbReference>
<feature type="compositionally biased region" description="Basic and acidic residues" evidence="2">
    <location>
        <begin position="221"/>
        <end position="236"/>
    </location>
</feature>
<organism evidence="3 4">
    <name type="scientific">Ascosphaera apis ARSEF 7405</name>
    <dbReference type="NCBI Taxonomy" id="392613"/>
    <lineage>
        <taxon>Eukaryota</taxon>
        <taxon>Fungi</taxon>
        <taxon>Dikarya</taxon>
        <taxon>Ascomycota</taxon>
        <taxon>Pezizomycotina</taxon>
        <taxon>Eurotiomycetes</taxon>
        <taxon>Eurotiomycetidae</taxon>
        <taxon>Onygenales</taxon>
        <taxon>Ascosphaeraceae</taxon>
        <taxon>Ascosphaera</taxon>
    </lineage>
</organism>
<proteinExistence type="inferred from homology"/>
<keyword evidence="4" id="KW-1185">Reference proteome</keyword>
<feature type="region of interest" description="Disordered" evidence="2">
    <location>
        <begin position="150"/>
        <end position="281"/>
    </location>
</feature>
<dbReference type="PANTHER" id="PTHR16487">
    <property type="entry name" value="PPP4R2-RELATED PROTEIN"/>
    <property type="match status" value="1"/>
</dbReference>
<feature type="compositionally biased region" description="Polar residues" evidence="2">
    <location>
        <begin position="204"/>
        <end position="220"/>
    </location>
</feature>
<evidence type="ECO:0000313" key="3">
    <source>
        <dbReference type="EMBL" id="KZZ95729.1"/>
    </source>
</evidence>
<sequence>MNPTMLRSPISSSLDSDSTRPCTGSASSQEQQADLPTPLSELLAHIRRTIQSSFAQKPPHTVQRLAELILYPRAHYKTLPAYLRAVEKVVSVSSGADVFLLPVTSPLPGAMRGTLNGFGGSMLSCEAVAEDQSADGPALTPIPWLNNNSMFQSFTTMPNQSPHSPRPPQDPTEAPEPEDEVPHARGPEVLGVEDLGPQKHLDTETMSTEEALRHSSTNTARAEHEGDAPNAERDADGDTEMLSEPATDAGHGAESRSLEEKMEDEHPESNAIEEGPEHKGP</sequence>
<dbReference type="EMBL" id="AZGZ01000004">
    <property type="protein sequence ID" value="KZZ95729.1"/>
    <property type="molecule type" value="Genomic_DNA"/>
</dbReference>
<dbReference type="AlphaFoldDB" id="A0A168BTQ2"/>
<dbReference type="InterPro" id="IPR015267">
    <property type="entry name" value="PPP4R2"/>
</dbReference>
<dbReference type="OrthoDB" id="341898at2759"/>
<dbReference type="Proteomes" id="UP000242877">
    <property type="component" value="Unassembled WGS sequence"/>
</dbReference>
<feature type="compositionally biased region" description="Polar residues" evidence="2">
    <location>
        <begin position="22"/>
        <end position="34"/>
    </location>
</feature>
<dbReference type="PANTHER" id="PTHR16487:SF0">
    <property type="entry name" value="PROTEIN PHOSPHATASE 4 REGULATORY SUBUNIT 2-RELATED"/>
    <property type="match status" value="1"/>
</dbReference>